<name>A0ABQ5N5Y6_9CLOT</name>
<dbReference type="Proteomes" id="UP001208567">
    <property type="component" value="Unassembled WGS sequence"/>
</dbReference>
<evidence type="ECO:0000313" key="1">
    <source>
        <dbReference type="EMBL" id="GLC30560.1"/>
    </source>
</evidence>
<dbReference type="Pfam" id="PF01042">
    <property type="entry name" value="Ribonuc_L-PSP"/>
    <property type="match status" value="1"/>
</dbReference>
<dbReference type="InterPro" id="IPR006175">
    <property type="entry name" value="YjgF/YER057c/UK114"/>
</dbReference>
<dbReference type="PANTHER" id="PTHR43857">
    <property type="entry name" value="BLR7761 PROTEIN"/>
    <property type="match status" value="1"/>
</dbReference>
<dbReference type="CDD" id="cd00448">
    <property type="entry name" value="YjgF_YER057c_UK114_family"/>
    <property type="match status" value="1"/>
</dbReference>
<organism evidence="1 2">
    <name type="scientific">Clostridium omnivorum</name>
    <dbReference type="NCBI Taxonomy" id="1604902"/>
    <lineage>
        <taxon>Bacteria</taxon>
        <taxon>Bacillati</taxon>
        <taxon>Bacillota</taxon>
        <taxon>Clostridia</taxon>
        <taxon>Eubacteriales</taxon>
        <taxon>Clostridiaceae</taxon>
        <taxon>Clostridium</taxon>
    </lineage>
</organism>
<proteinExistence type="predicted"/>
<dbReference type="PANTHER" id="PTHR43857:SF1">
    <property type="entry name" value="YJGH FAMILY PROTEIN"/>
    <property type="match status" value="1"/>
</dbReference>
<dbReference type="Gene3D" id="3.30.1330.40">
    <property type="entry name" value="RutC-like"/>
    <property type="match status" value="1"/>
</dbReference>
<comment type="caution">
    <text evidence="1">The sequence shown here is derived from an EMBL/GenBank/DDBJ whole genome shotgun (WGS) entry which is preliminary data.</text>
</comment>
<keyword evidence="2" id="KW-1185">Reference proteome</keyword>
<dbReference type="EMBL" id="BRXR01000001">
    <property type="protein sequence ID" value="GLC30560.1"/>
    <property type="molecule type" value="Genomic_DNA"/>
</dbReference>
<evidence type="ECO:0000313" key="2">
    <source>
        <dbReference type="Proteomes" id="UP001208567"/>
    </source>
</evidence>
<sequence>MKEFRNPKNIHEPVAAYAHQVEVSGQNRWLVMSGQIGKDENGFLPNDAVEQLENALDNIVRNLHAATMEVTDLVKLVFYMVGTIDAPKRGEALSKAFKGHNPCMTLMYVAGLADPSIKVEIDAWACADN</sequence>
<gene>
    <name evidence="1" type="ORF">bsdE14_19700</name>
</gene>
<dbReference type="SUPFAM" id="SSF55298">
    <property type="entry name" value="YjgF-like"/>
    <property type="match status" value="1"/>
</dbReference>
<dbReference type="RefSeq" id="WP_264849827.1">
    <property type="nucleotide sequence ID" value="NZ_BRXR01000001.1"/>
</dbReference>
<accession>A0ABQ5N5Y6</accession>
<dbReference type="InterPro" id="IPR035959">
    <property type="entry name" value="RutC-like_sf"/>
</dbReference>
<protein>
    <submittedName>
        <fullName evidence="1">Enamine deaminase RidA</fullName>
    </submittedName>
</protein>
<reference evidence="1 2" key="1">
    <citation type="journal article" date="2024" name="Int. J. Syst. Evol. Microbiol.">
        <title>Clostridium omnivorum sp. nov., isolated from anoxic soil under the treatment of reductive soil disinfestation.</title>
        <authorList>
            <person name="Ueki A."/>
            <person name="Tonouchi A."/>
            <person name="Kaku N."/>
            <person name="Honma S."/>
            <person name="Ueki K."/>
        </authorList>
    </citation>
    <scope>NUCLEOTIDE SEQUENCE [LARGE SCALE GENOMIC DNA]</scope>
    <source>
        <strain evidence="1 2">E14</strain>
    </source>
</reference>